<keyword evidence="2" id="KW-1185">Reference proteome</keyword>
<dbReference type="Proteomes" id="UP001162992">
    <property type="component" value="Chromosome 6"/>
</dbReference>
<gene>
    <name evidence="1" type="ORF">O6H91_06G046900</name>
</gene>
<evidence type="ECO:0000313" key="2">
    <source>
        <dbReference type="Proteomes" id="UP001162992"/>
    </source>
</evidence>
<reference evidence="2" key="1">
    <citation type="journal article" date="2024" name="Proc. Natl. Acad. Sci. U.S.A.">
        <title>Extraordinary preservation of gene collinearity over three hundred million years revealed in homosporous lycophytes.</title>
        <authorList>
            <person name="Li C."/>
            <person name="Wickell D."/>
            <person name="Kuo L.Y."/>
            <person name="Chen X."/>
            <person name="Nie B."/>
            <person name="Liao X."/>
            <person name="Peng D."/>
            <person name="Ji J."/>
            <person name="Jenkins J."/>
            <person name="Williams M."/>
            <person name="Shu S."/>
            <person name="Plott C."/>
            <person name="Barry K."/>
            <person name="Rajasekar S."/>
            <person name="Grimwood J."/>
            <person name="Han X."/>
            <person name="Sun S."/>
            <person name="Hou Z."/>
            <person name="He W."/>
            <person name="Dai G."/>
            <person name="Sun C."/>
            <person name="Schmutz J."/>
            <person name="Leebens-Mack J.H."/>
            <person name="Li F.W."/>
            <person name="Wang L."/>
        </authorList>
    </citation>
    <scope>NUCLEOTIDE SEQUENCE [LARGE SCALE GENOMIC DNA]</scope>
    <source>
        <strain evidence="2">cv. PW_Plant_1</strain>
    </source>
</reference>
<comment type="caution">
    <text evidence="1">The sequence shown here is derived from an EMBL/GenBank/DDBJ whole genome shotgun (WGS) entry which is preliminary data.</text>
</comment>
<sequence length="82" mass="9445">MLIKSDNVGSLRKGIGCILKSRKTLRYERLENVLCYPPHYAGPFHIVKKLNQNAYQLDLPQGISVHPAFHISHFNDLVERMN</sequence>
<evidence type="ECO:0000313" key="1">
    <source>
        <dbReference type="EMBL" id="KAJ7552222.1"/>
    </source>
</evidence>
<proteinExistence type="predicted"/>
<name>A0ACC2DD68_DIPCM</name>
<organism evidence="1 2">
    <name type="scientific">Diphasiastrum complanatum</name>
    <name type="common">Issler's clubmoss</name>
    <name type="synonym">Lycopodium complanatum</name>
    <dbReference type="NCBI Taxonomy" id="34168"/>
    <lineage>
        <taxon>Eukaryota</taxon>
        <taxon>Viridiplantae</taxon>
        <taxon>Streptophyta</taxon>
        <taxon>Embryophyta</taxon>
        <taxon>Tracheophyta</taxon>
        <taxon>Lycopodiopsida</taxon>
        <taxon>Lycopodiales</taxon>
        <taxon>Lycopodiaceae</taxon>
        <taxon>Lycopodioideae</taxon>
        <taxon>Diphasiastrum</taxon>
    </lineage>
</organism>
<accession>A0ACC2DD68</accession>
<dbReference type="EMBL" id="CM055097">
    <property type="protein sequence ID" value="KAJ7552222.1"/>
    <property type="molecule type" value="Genomic_DNA"/>
</dbReference>
<protein>
    <submittedName>
        <fullName evidence="1">Uncharacterized protein</fullName>
    </submittedName>
</protein>